<evidence type="ECO:0000256" key="1">
    <source>
        <dbReference type="ARBA" id="ARBA00001964"/>
    </source>
</evidence>
<dbReference type="FunFam" id="3.40.50.970:FF:000011">
    <property type="entry name" value="Pyruvate dehydrogenase E1 component"/>
    <property type="match status" value="1"/>
</dbReference>
<dbReference type="InterPro" id="IPR029061">
    <property type="entry name" value="THDP-binding"/>
</dbReference>
<evidence type="ECO:0000313" key="4">
    <source>
        <dbReference type="EMBL" id="SVD25423.1"/>
    </source>
</evidence>
<name>A0A382TTW1_9ZZZZ</name>
<dbReference type="InterPro" id="IPR001849">
    <property type="entry name" value="PH_domain"/>
</dbReference>
<comment type="cofactor">
    <cofactor evidence="1">
        <name>thiamine diphosphate</name>
        <dbReference type="ChEBI" id="CHEBI:58937"/>
    </cofactor>
</comment>
<dbReference type="Gene3D" id="3.40.50.970">
    <property type="match status" value="1"/>
</dbReference>
<dbReference type="Pfam" id="PF00456">
    <property type="entry name" value="Transketolase_N"/>
    <property type="match status" value="1"/>
</dbReference>
<protein>
    <recommendedName>
        <fullName evidence="3">PH domain-containing protein</fullName>
    </recommendedName>
</protein>
<dbReference type="SUPFAM" id="SSF52518">
    <property type="entry name" value="Thiamin diphosphate-binding fold (THDP-binding)"/>
    <property type="match status" value="1"/>
</dbReference>
<sequence>MVPSDPRQHLPDSDPEETDEWMEALRSVVASQGVERARLLLHELMAEANALSVPIQPSSRTPYVNSISLEQQPPYPGNLTLEYSIQNAILWNAAVTVSDANRRLDGIGGHISTYASSSMLYEVGFNHVFRGKQHNGIGDAIYVQGHASPGIYARAFLEGRLSEEQLRNFRQEAYGVGLSSYPHPRLMPEFWEYPTVSMGLGPLGAVMHARFWKYLHQRGLADTSESRVFAFLGDGEMDEPESVASIAVAGREQLDNLIVVVNCNLQRLDGPVRGNAKIIQEL</sequence>
<keyword evidence="2" id="KW-0786">Thiamine pyrophosphate</keyword>
<reference evidence="4" key="1">
    <citation type="submission" date="2018-05" db="EMBL/GenBank/DDBJ databases">
        <authorList>
            <person name="Lanie J.A."/>
            <person name="Ng W.-L."/>
            <person name="Kazmierczak K.M."/>
            <person name="Andrzejewski T.M."/>
            <person name="Davidsen T.M."/>
            <person name="Wayne K.J."/>
            <person name="Tettelin H."/>
            <person name="Glass J.I."/>
            <person name="Rusch D."/>
            <person name="Podicherti R."/>
            <person name="Tsui H.-C.T."/>
            <person name="Winkler M.E."/>
        </authorList>
    </citation>
    <scope>NUCLEOTIDE SEQUENCE</scope>
</reference>
<dbReference type="AlphaFoldDB" id="A0A382TTW1"/>
<evidence type="ECO:0000259" key="3">
    <source>
        <dbReference type="PROSITE" id="PS50003"/>
    </source>
</evidence>
<organism evidence="4">
    <name type="scientific">marine metagenome</name>
    <dbReference type="NCBI Taxonomy" id="408172"/>
    <lineage>
        <taxon>unclassified sequences</taxon>
        <taxon>metagenomes</taxon>
        <taxon>ecological metagenomes</taxon>
    </lineage>
</organism>
<feature type="non-terminal residue" evidence="4">
    <location>
        <position position="282"/>
    </location>
</feature>
<dbReference type="InterPro" id="IPR051157">
    <property type="entry name" value="PDH/Transketolase"/>
</dbReference>
<proteinExistence type="predicted"/>
<dbReference type="EMBL" id="UINC01139088">
    <property type="protein sequence ID" value="SVD25423.1"/>
    <property type="molecule type" value="Genomic_DNA"/>
</dbReference>
<evidence type="ECO:0000256" key="2">
    <source>
        <dbReference type="ARBA" id="ARBA00023052"/>
    </source>
</evidence>
<dbReference type="PROSITE" id="PS50003">
    <property type="entry name" value="PH_DOMAIN"/>
    <property type="match status" value="1"/>
</dbReference>
<dbReference type="InterPro" id="IPR005474">
    <property type="entry name" value="Transketolase_N"/>
</dbReference>
<gene>
    <name evidence="4" type="ORF">METZ01_LOCUS378277</name>
</gene>
<accession>A0A382TTW1</accession>
<dbReference type="PANTHER" id="PTHR43825">
    <property type="entry name" value="PYRUVATE DEHYDROGENASE E1 COMPONENT"/>
    <property type="match status" value="1"/>
</dbReference>
<feature type="domain" description="PH" evidence="3">
    <location>
        <begin position="1"/>
        <end position="30"/>
    </location>
</feature>
<dbReference type="PANTHER" id="PTHR43825:SF3">
    <property type="entry name" value="PYRUVATE DEHYDROGENASE E1 COMPONENT"/>
    <property type="match status" value="1"/>
</dbReference>